<dbReference type="OMA" id="HSTRINE"/>
<reference evidence="3" key="1">
    <citation type="submission" date="2015-02" db="EMBL/GenBank/DDBJ databases">
        <title>Genome sequencing for Strongylocentrotus purpuratus.</title>
        <authorList>
            <person name="Murali S."/>
            <person name="Liu Y."/>
            <person name="Vee V."/>
            <person name="English A."/>
            <person name="Wang M."/>
            <person name="Skinner E."/>
            <person name="Han Y."/>
            <person name="Muzny D.M."/>
            <person name="Worley K.C."/>
            <person name="Gibbs R.A."/>
        </authorList>
    </citation>
    <scope>NUCLEOTIDE SEQUENCE</scope>
</reference>
<feature type="coiled-coil region" evidence="1">
    <location>
        <begin position="276"/>
        <end position="423"/>
    </location>
</feature>
<name>A0A7M7NAR3_STRPU</name>
<dbReference type="RefSeq" id="XP_030832843.1">
    <property type="nucleotide sequence ID" value="XM_030976983.1"/>
</dbReference>
<keyword evidence="3" id="KW-1185">Reference proteome</keyword>
<dbReference type="KEGG" id="spu:105443736"/>
<dbReference type="GeneID" id="105443736"/>
<organism evidence="2 3">
    <name type="scientific">Strongylocentrotus purpuratus</name>
    <name type="common">Purple sea urchin</name>
    <dbReference type="NCBI Taxonomy" id="7668"/>
    <lineage>
        <taxon>Eukaryota</taxon>
        <taxon>Metazoa</taxon>
        <taxon>Echinodermata</taxon>
        <taxon>Eleutherozoa</taxon>
        <taxon>Echinozoa</taxon>
        <taxon>Echinoidea</taxon>
        <taxon>Euechinoidea</taxon>
        <taxon>Echinacea</taxon>
        <taxon>Camarodonta</taxon>
        <taxon>Echinidea</taxon>
        <taxon>Strongylocentrotidae</taxon>
        <taxon>Strongylocentrotus</taxon>
    </lineage>
</organism>
<dbReference type="EnsemblMetazoa" id="XM_030976983">
    <property type="protein sequence ID" value="XP_030832843"/>
    <property type="gene ID" value="LOC105443736"/>
</dbReference>
<feature type="coiled-coil region" evidence="1">
    <location>
        <begin position="171"/>
        <end position="247"/>
    </location>
</feature>
<protein>
    <submittedName>
        <fullName evidence="2">Uncharacterized protein</fullName>
    </submittedName>
</protein>
<dbReference type="Proteomes" id="UP000007110">
    <property type="component" value="Unassembled WGS sequence"/>
</dbReference>
<dbReference type="PANTHER" id="PTHR46753:SF2">
    <property type="entry name" value="FYVE AND COILED-COIL DOMAIN-CONTAINING PROTEIN 1"/>
    <property type="match status" value="1"/>
</dbReference>
<evidence type="ECO:0000256" key="1">
    <source>
        <dbReference type="SAM" id="Coils"/>
    </source>
</evidence>
<keyword evidence="1" id="KW-0175">Coiled coil</keyword>
<dbReference type="Gene3D" id="1.10.287.1490">
    <property type="match status" value="1"/>
</dbReference>
<dbReference type="AlphaFoldDB" id="A0A7M7NAR3"/>
<feature type="coiled-coil region" evidence="1">
    <location>
        <begin position="470"/>
        <end position="762"/>
    </location>
</feature>
<dbReference type="PANTHER" id="PTHR46753">
    <property type="entry name" value="FYVE AND COILED-COIL DOMAIN-CONTAINING PROTEIN 1"/>
    <property type="match status" value="1"/>
</dbReference>
<sequence>MSVTVKQKKNLPLLPSRLRKMGDTILPHTKGQLSARPADSFKSQKIRGEHVTLLLTFLQESFDLAPTTTPADMVCKLRLKMSSTDNKIKRMAEQLKELNLGSEVNSVRTARAFKKYIRSSKEHTAYLEKTIKGNEALLKTCKEIAGVSGHHAPAGLANYFSSTWSRQRHVISKLNNTIQDFKDSKADLEESILNAQDLERMKTNRIVELENELDHLKTRNNYMALDLKQTQEERKSDTKLVSDLEHKIRDLQIGNDRKVLQTEGLLQRYEEAGEVVLNLQSELDDTKQLNQFLNLQIKALDNAKVDDDANWEQQKKELDSKIENLQTSEPKKDNQILELEKEIATLQTQKQELETNLEPHDRTERKGDSLVLTLQRKFSDLEQEKKDLTSQLQRMRQEKDDLISQHEAAITRVKKEKDDLISQHKVAITRVKKEKGNLAILHQGLIDERQESITLIQRCSDEHECSDLLLRRTTERLQSALREKEILLTENIGHANEVSHLKSKLKHLKSKLKEKKEKHRVKTQHTSRKEKVVNVVVVQEDNEEKIEAMTQDAEKMRGKITHLKTKIADISSELEQSQQDCQGAEERFSKATQQLKEFESRMEELDNQLTAVNEEKEHFQSRADRMEEGRDDLSAQLSKTRKQYQELDEGFAAVYAEKQELQVRTISLENEKDELSAQLSKSLQQYQELDNQLTAVNEEKEHLQSRADRMEEGRDDLSAQLSETRKQYQELDEGFAAVYAEKQELQVRTISLEQEKDELSAQHSKGLQQYQVYKIQTTSQNVLFLKPALNTT</sequence>
<dbReference type="SUPFAM" id="SSF57997">
    <property type="entry name" value="Tropomyosin"/>
    <property type="match status" value="1"/>
</dbReference>
<reference evidence="2" key="2">
    <citation type="submission" date="2021-01" db="UniProtKB">
        <authorList>
            <consortium name="EnsemblMetazoa"/>
        </authorList>
    </citation>
    <scope>IDENTIFICATION</scope>
</reference>
<evidence type="ECO:0000313" key="3">
    <source>
        <dbReference type="Proteomes" id="UP000007110"/>
    </source>
</evidence>
<proteinExistence type="predicted"/>
<dbReference type="OrthoDB" id="10176485at2759"/>
<evidence type="ECO:0000313" key="2">
    <source>
        <dbReference type="EnsemblMetazoa" id="XP_030832843"/>
    </source>
</evidence>
<dbReference type="Gene3D" id="1.20.5.340">
    <property type="match status" value="1"/>
</dbReference>
<accession>A0A7M7NAR3</accession>
<dbReference type="InParanoid" id="A0A7M7NAR3"/>